<sequence>METMNKTSKIRIWDSWVRLFHWSLAISVGFQLLSGETSWQFYDWHRSVGELVLALILFRVLWGFWGSGNARFGQLFHSPKASLLHLAGLFRREPSAERGHNAAGSWAVLTLLLIIMTQAVTGFFIADEDEFIEGALYGSLSGSGTDIAMRIHSLNAQLIQIVVAVHILMVFAYLLYAKQNLIKPMITGWMNWSSDATPPPVTFQKFWVGAVLFAISAAAVGYVAGWFG</sequence>
<dbReference type="GO" id="GO:0005886">
    <property type="term" value="C:plasma membrane"/>
    <property type="evidence" value="ECO:0007669"/>
    <property type="project" value="UniProtKB-SubCell"/>
</dbReference>
<dbReference type="PANTHER" id="PTHR30485:SF2">
    <property type="entry name" value="BLL0597 PROTEIN"/>
    <property type="match status" value="1"/>
</dbReference>
<evidence type="ECO:0000313" key="8">
    <source>
        <dbReference type="EMBL" id="ASJ72664.1"/>
    </source>
</evidence>
<dbReference type="Proteomes" id="UP000250079">
    <property type="component" value="Chromosome"/>
</dbReference>
<dbReference type="GO" id="GO:0009055">
    <property type="term" value="F:electron transfer activity"/>
    <property type="evidence" value="ECO:0007669"/>
    <property type="project" value="InterPro"/>
</dbReference>
<keyword evidence="4 6" id="KW-1133">Transmembrane helix</keyword>
<dbReference type="InterPro" id="IPR051542">
    <property type="entry name" value="Hydrogenase_cytochrome"/>
</dbReference>
<protein>
    <recommendedName>
        <fullName evidence="7">Cytochrome b561 bacterial/Ni-hydrogenase domain-containing protein</fullName>
    </recommendedName>
</protein>
<dbReference type="Pfam" id="PF01292">
    <property type="entry name" value="Ni_hydr_CYTB"/>
    <property type="match status" value="1"/>
</dbReference>
<evidence type="ECO:0000256" key="4">
    <source>
        <dbReference type="ARBA" id="ARBA00022989"/>
    </source>
</evidence>
<evidence type="ECO:0000313" key="9">
    <source>
        <dbReference type="Proteomes" id="UP000250079"/>
    </source>
</evidence>
<dbReference type="KEGG" id="gai:IMCC3135_12880"/>
<dbReference type="EMBL" id="CP018632">
    <property type="protein sequence ID" value="ASJ72664.1"/>
    <property type="molecule type" value="Genomic_DNA"/>
</dbReference>
<reference evidence="8 9" key="1">
    <citation type="submission" date="2016-12" db="EMBL/GenBank/DDBJ databases">
        <authorList>
            <person name="Song W.-J."/>
            <person name="Kurnit D.M."/>
        </authorList>
    </citation>
    <scope>NUCLEOTIDE SEQUENCE [LARGE SCALE GENOMIC DNA]</scope>
    <source>
        <strain evidence="8 9">IMCC3135</strain>
    </source>
</reference>
<dbReference type="InterPro" id="IPR011577">
    <property type="entry name" value="Cyt_b561_bac/Ni-Hgenase"/>
</dbReference>
<evidence type="ECO:0000259" key="7">
    <source>
        <dbReference type="Pfam" id="PF01292"/>
    </source>
</evidence>
<evidence type="ECO:0000256" key="5">
    <source>
        <dbReference type="ARBA" id="ARBA00023136"/>
    </source>
</evidence>
<comment type="subcellular location">
    <subcellularLocation>
        <location evidence="1">Cell membrane</location>
        <topology evidence="1">Multi-pass membrane protein</topology>
    </subcellularLocation>
</comment>
<keyword evidence="3 6" id="KW-0812">Transmembrane</keyword>
<feature type="transmembrane region" description="Helical" evidence="6">
    <location>
        <begin position="206"/>
        <end position="227"/>
    </location>
</feature>
<evidence type="ECO:0000256" key="1">
    <source>
        <dbReference type="ARBA" id="ARBA00004651"/>
    </source>
</evidence>
<dbReference type="AlphaFoldDB" id="A0A2Z2NZV8"/>
<organism evidence="8 9">
    <name type="scientific">Granulosicoccus antarcticus IMCC3135</name>
    <dbReference type="NCBI Taxonomy" id="1192854"/>
    <lineage>
        <taxon>Bacteria</taxon>
        <taxon>Pseudomonadati</taxon>
        <taxon>Pseudomonadota</taxon>
        <taxon>Gammaproteobacteria</taxon>
        <taxon>Chromatiales</taxon>
        <taxon>Granulosicoccaceae</taxon>
        <taxon>Granulosicoccus</taxon>
    </lineage>
</organism>
<feature type="domain" description="Cytochrome b561 bacterial/Ni-hydrogenase" evidence="7">
    <location>
        <begin position="13"/>
        <end position="188"/>
    </location>
</feature>
<dbReference type="Gene3D" id="1.20.950.20">
    <property type="entry name" value="Transmembrane di-heme cytochromes, Chain C"/>
    <property type="match status" value="1"/>
</dbReference>
<proteinExistence type="predicted"/>
<keyword evidence="2" id="KW-1003">Cell membrane</keyword>
<name>A0A2Z2NZV8_9GAMM</name>
<dbReference type="PANTHER" id="PTHR30485">
    <property type="entry name" value="NI/FE-HYDROGENASE 1 B-TYPE CYTOCHROME SUBUNIT"/>
    <property type="match status" value="1"/>
</dbReference>
<dbReference type="GO" id="GO:0022904">
    <property type="term" value="P:respiratory electron transport chain"/>
    <property type="evidence" value="ECO:0007669"/>
    <property type="project" value="InterPro"/>
</dbReference>
<feature type="transmembrane region" description="Helical" evidence="6">
    <location>
        <begin position="158"/>
        <end position="176"/>
    </location>
</feature>
<dbReference type="GO" id="GO:0020037">
    <property type="term" value="F:heme binding"/>
    <property type="evidence" value="ECO:0007669"/>
    <property type="project" value="TreeGrafter"/>
</dbReference>
<feature type="transmembrane region" description="Helical" evidence="6">
    <location>
        <begin position="106"/>
        <end position="126"/>
    </location>
</feature>
<evidence type="ECO:0000256" key="6">
    <source>
        <dbReference type="SAM" id="Phobius"/>
    </source>
</evidence>
<dbReference type="SUPFAM" id="SSF81342">
    <property type="entry name" value="Transmembrane di-heme cytochromes"/>
    <property type="match status" value="1"/>
</dbReference>
<evidence type="ECO:0000256" key="2">
    <source>
        <dbReference type="ARBA" id="ARBA00022475"/>
    </source>
</evidence>
<dbReference type="InterPro" id="IPR016174">
    <property type="entry name" value="Di-haem_cyt_TM"/>
</dbReference>
<evidence type="ECO:0000256" key="3">
    <source>
        <dbReference type="ARBA" id="ARBA00022692"/>
    </source>
</evidence>
<accession>A0A2Z2NZV8</accession>
<keyword evidence="5 6" id="KW-0472">Membrane</keyword>
<keyword evidence="9" id="KW-1185">Reference proteome</keyword>
<gene>
    <name evidence="8" type="ORF">IMCC3135_12880</name>
</gene>